<reference evidence="8 9" key="2">
    <citation type="submission" date="2024-10" db="EMBL/GenBank/DDBJ databases">
        <authorList>
            <person name="Ryan C."/>
        </authorList>
    </citation>
    <scope>NUCLEOTIDE SEQUENCE [LARGE SCALE GENOMIC DNA]</scope>
</reference>
<dbReference type="InterPro" id="IPR050481">
    <property type="entry name" value="UDP-glycosyltransf_plant"/>
</dbReference>
<evidence type="ECO:0000256" key="5">
    <source>
        <dbReference type="RuleBase" id="RU362057"/>
    </source>
</evidence>
<dbReference type="Pfam" id="PF00201">
    <property type="entry name" value="UDPGT"/>
    <property type="match status" value="1"/>
</dbReference>
<dbReference type="InterPro" id="IPR035595">
    <property type="entry name" value="UDP_glycos_trans_CS"/>
</dbReference>
<evidence type="ECO:0000256" key="7">
    <source>
        <dbReference type="SAM" id="Phobius"/>
    </source>
</evidence>
<dbReference type="PANTHER" id="PTHR48049">
    <property type="entry name" value="GLYCOSYLTRANSFERASE"/>
    <property type="match status" value="1"/>
</dbReference>
<keyword evidence="7" id="KW-0812">Transmembrane</keyword>
<dbReference type="GO" id="GO:0016757">
    <property type="term" value="F:glycosyltransferase activity"/>
    <property type="evidence" value="ECO:0007669"/>
    <property type="project" value="UniProtKB-KW"/>
</dbReference>
<dbReference type="PANTHER" id="PTHR48049:SF141">
    <property type="entry name" value="OS07G0201500 PROTEIN"/>
    <property type="match status" value="1"/>
</dbReference>
<feature type="transmembrane region" description="Helical" evidence="7">
    <location>
        <begin position="12"/>
        <end position="31"/>
    </location>
</feature>
<evidence type="ECO:0000313" key="9">
    <source>
        <dbReference type="Proteomes" id="UP001497457"/>
    </source>
</evidence>
<dbReference type="Proteomes" id="UP001497457">
    <property type="component" value="Chromosome 6rd"/>
</dbReference>
<keyword evidence="3 4" id="KW-0808">Transferase</keyword>
<dbReference type="InterPro" id="IPR002213">
    <property type="entry name" value="UDP_glucos_trans"/>
</dbReference>
<evidence type="ECO:0000256" key="1">
    <source>
        <dbReference type="ARBA" id="ARBA00009995"/>
    </source>
</evidence>
<reference evidence="9" key="1">
    <citation type="submission" date="2024-06" db="EMBL/GenBank/DDBJ databases">
        <authorList>
            <person name="Ryan C."/>
        </authorList>
    </citation>
    <scope>NUCLEOTIDE SEQUENCE [LARGE SCALE GENOMIC DNA]</scope>
</reference>
<sequence length="515" mass="55743">MAGDKEQQEEAPALHVVVFPWLAFGHLIPFLELSKRLAARGHAVTFVSTPRNVARLPPVPAELSGHVRTVALPLPAVEGLPEGAESTADLPPEKVELLKAAFDGLAAPFAEFLAAACAAGDRGGGEEQSGPFARRPDWIVLDFAHYWLCPIAEKHQVPCAMFLIFTATATAYMGPRQQNISHPRVTPEDFMPMPRWFPSPPSLAFRRHEAAAIAAASELNASGVSDTERIWRAEERCRLLVVRSSPEAEPRVFPLLADLFRKPVLPAGLLLPEIAGGGGDHGALRWLDEQPPRSVAYVALGSEAPVTAENVRELAIGLELSGERFLWALRPPAVLPEGFEQRVAGRGVVWTGWVPQVRVLAHGAVGAFLTHCGWGSTAEGLFGFGHPLVMLPFVADQGLIARMMAERGVGVEVARREEDGWFGREDVAAAVRRVMVVGEEGKALAANARRTREEVVGDDGCRQERYADELVDIVPGYLTSKPGSPPKGGGPAHRSGPDDVRDKSAHEGRIWKVEF</sequence>
<dbReference type="PROSITE" id="PS00375">
    <property type="entry name" value="UDPGT"/>
    <property type="match status" value="1"/>
</dbReference>
<gene>
    <name evidence="8" type="ORF">URODEC1_LOCUS105975</name>
</gene>
<dbReference type="CDD" id="cd03784">
    <property type="entry name" value="GT1_Gtf-like"/>
    <property type="match status" value="1"/>
</dbReference>
<feature type="region of interest" description="Disordered" evidence="6">
    <location>
        <begin position="476"/>
        <end position="515"/>
    </location>
</feature>
<dbReference type="SUPFAM" id="SSF53756">
    <property type="entry name" value="UDP-Glycosyltransferase/glycogen phosphorylase"/>
    <property type="match status" value="1"/>
</dbReference>
<feature type="compositionally biased region" description="Basic and acidic residues" evidence="6">
    <location>
        <begin position="495"/>
        <end position="515"/>
    </location>
</feature>
<name>A0ABC9FIA2_9POAL</name>
<protein>
    <recommendedName>
        <fullName evidence="5">Glycosyltransferase</fullName>
        <ecNumber evidence="5">2.4.1.-</ecNumber>
    </recommendedName>
</protein>
<keyword evidence="7" id="KW-0472">Membrane</keyword>
<keyword evidence="2 4" id="KW-0328">Glycosyltransferase</keyword>
<dbReference type="EMBL" id="OZ075116">
    <property type="protein sequence ID" value="CAL5076088.1"/>
    <property type="molecule type" value="Genomic_DNA"/>
</dbReference>
<evidence type="ECO:0000256" key="4">
    <source>
        <dbReference type="RuleBase" id="RU003718"/>
    </source>
</evidence>
<dbReference type="FunFam" id="3.40.50.2000:FF:000088">
    <property type="entry name" value="Glycosyltransferase"/>
    <property type="match status" value="1"/>
</dbReference>
<dbReference type="EC" id="2.4.1.-" evidence="5"/>
<organism evidence="8 9">
    <name type="scientific">Urochloa decumbens</name>
    <dbReference type="NCBI Taxonomy" id="240449"/>
    <lineage>
        <taxon>Eukaryota</taxon>
        <taxon>Viridiplantae</taxon>
        <taxon>Streptophyta</taxon>
        <taxon>Embryophyta</taxon>
        <taxon>Tracheophyta</taxon>
        <taxon>Spermatophyta</taxon>
        <taxon>Magnoliopsida</taxon>
        <taxon>Liliopsida</taxon>
        <taxon>Poales</taxon>
        <taxon>Poaceae</taxon>
        <taxon>PACMAD clade</taxon>
        <taxon>Panicoideae</taxon>
        <taxon>Panicodae</taxon>
        <taxon>Paniceae</taxon>
        <taxon>Melinidinae</taxon>
        <taxon>Urochloa</taxon>
    </lineage>
</organism>
<dbReference type="FunFam" id="3.40.50.2000:FF:000037">
    <property type="entry name" value="Glycosyltransferase"/>
    <property type="match status" value="1"/>
</dbReference>
<evidence type="ECO:0000313" key="8">
    <source>
        <dbReference type="EMBL" id="CAL5076088.1"/>
    </source>
</evidence>
<keyword evidence="9" id="KW-1185">Reference proteome</keyword>
<keyword evidence="7" id="KW-1133">Transmembrane helix</keyword>
<comment type="similarity">
    <text evidence="1 4">Belongs to the UDP-glycosyltransferase family.</text>
</comment>
<evidence type="ECO:0000256" key="3">
    <source>
        <dbReference type="ARBA" id="ARBA00022679"/>
    </source>
</evidence>
<proteinExistence type="inferred from homology"/>
<dbReference type="Gene3D" id="3.40.50.2000">
    <property type="entry name" value="Glycogen Phosphorylase B"/>
    <property type="match status" value="2"/>
</dbReference>
<dbReference type="AlphaFoldDB" id="A0ABC9FIA2"/>
<accession>A0ABC9FIA2</accession>
<evidence type="ECO:0000256" key="6">
    <source>
        <dbReference type="SAM" id="MobiDB-lite"/>
    </source>
</evidence>
<evidence type="ECO:0000256" key="2">
    <source>
        <dbReference type="ARBA" id="ARBA00022676"/>
    </source>
</evidence>